<dbReference type="AlphaFoldDB" id="A0A975FPW2"/>
<dbReference type="EMBL" id="CP071696">
    <property type="protein sequence ID" value="QTX05503.1"/>
    <property type="molecule type" value="Genomic_DNA"/>
</dbReference>
<dbReference type="Proteomes" id="UP000671914">
    <property type="component" value="Chromosome"/>
</dbReference>
<evidence type="ECO:0000313" key="2">
    <source>
        <dbReference type="Proteomes" id="UP000671914"/>
    </source>
</evidence>
<gene>
    <name evidence="1" type="ORF">G127AT_04610</name>
</gene>
<dbReference type="RefSeq" id="WP_210900466.1">
    <property type="nucleotide sequence ID" value="NZ_CP071696.1"/>
</dbReference>
<proteinExistence type="predicted"/>
<reference evidence="1" key="1">
    <citation type="submission" date="2021-03" db="EMBL/GenBank/DDBJ databases">
        <title>Agromyces archimandritus sp. nov., isolated from the cockroach Archimandrita tessellata.</title>
        <authorList>
            <person name="Guzman J."/>
            <person name="Ortuzar M."/>
            <person name="Poehlein A."/>
            <person name="Daniel R."/>
            <person name="Trujillo M."/>
            <person name="Vilcinskas A."/>
        </authorList>
    </citation>
    <scope>NUCLEOTIDE SEQUENCE</scope>
    <source>
        <strain evidence="1">G127AT</strain>
    </source>
</reference>
<name>A0A975FPW2_9MICO</name>
<dbReference type="KEGG" id="aarc:G127AT_04610"/>
<sequence>MSLRDELMGIAPALPAAAPPFVLLLPSGWVSVPATKEAFAELMARAGRVFRAQHRPDLDAQLRGLVERSAEELLRRDAVRLIYQQDVPADLMIPMSITVFRVTEPSGAPLDGRVRALVQGRGAKPLDGAGVIMRWTSEHTHEAEGGRVSTRSFDYLVPIPETGRRQALMFNAVVPIEAGEDPASTATLELFADALMTTFRWSGA</sequence>
<evidence type="ECO:0000313" key="1">
    <source>
        <dbReference type="EMBL" id="QTX05503.1"/>
    </source>
</evidence>
<protein>
    <submittedName>
        <fullName evidence="1">Uncharacterized protein</fullName>
    </submittedName>
</protein>
<keyword evidence="2" id="KW-1185">Reference proteome</keyword>
<organism evidence="1 2">
    <name type="scientific">Agromyces archimandritae</name>
    <dbReference type="NCBI Taxonomy" id="2781962"/>
    <lineage>
        <taxon>Bacteria</taxon>
        <taxon>Bacillati</taxon>
        <taxon>Actinomycetota</taxon>
        <taxon>Actinomycetes</taxon>
        <taxon>Micrococcales</taxon>
        <taxon>Microbacteriaceae</taxon>
        <taxon>Agromyces</taxon>
    </lineage>
</organism>
<accession>A0A975FPW2</accession>